<organism evidence="1 2">
    <name type="scientific">Pandoravirus japonicus</name>
    <dbReference type="NCBI Taxonomy" id="2823154"/>
    <lineage>
        <taxon>Viruses</taxon>
        <taxon>Pandoravirus</taxon>
    </lineage>
</organism>
<evidence type="ECO:0000313" key="1">
    <source>
        <dbReference type="EMBL" id="BCU02955.1"/>
    </source>
</evidence>
<accession>A0A811BRB4</accession>
<dbReference type="Proteomes" id="UP001253637">
    <property type="component" value="Segment"/>
</dbReference>
<protein>
    <submittedName>
        <fullName evidence="1">Uncharacterized protein</fullName>
    </submittedName>
</protein>
<dbReference type="EMBL" id="LC625835">
    <property type="protein sequence ID" value="BCU02955.1"/>
    <property type="molecule type" value="Genomic_DNA"/>
</dbReference>
<reference evidence="1" key="1">
    <citation type="submission" date="2021-04" db="EMBL/GenBank/DDBJ databases">
        <title>Draft Genome Sequence of Pandoravirus japonicus, Isolated from the Sabaishi River of Niigata, Japan.</title>
        <authorList>
            <person name="Hosokawa N."/>
            <person name="Takahashi H."/>
            <person name="Aoki K."/>
            <person name="Takemura M."/>
        </authorList>
    </citation>
    <scope>NUCLEOTIDE SEQUENCE</scope>
</reference>
<sequence length="70" mass="8015">MGKVRARSALKGPHPPNFFLWPLWPWEKKCLSVADEGHPFVAVLFFLDYPAIPKKSVRRCRPPGTQGKKK</sequence>
<name>A0A811BRB4_9VIRU</name>
<evidence type="ECO:0000313" key="2">
    <source>
        <dbReference type="Proteomes" id="UP001253637"/>
    </source>
</evidence>
<proteinExistence type="predicted"/>